<dbReference type="GO" id="GO:0046872">
    <property type="term" value="F:metal ion binding"/>
    <property type="evidence" value="ECO:0007669"/>
    <property type="project" value="UniProtKB-KW"/>
</dbReference>
<evidence type="ECO:0000256" key="1">
    <source>
        <dbReference type="ARBA" id="ARBA00005495"/>
    </source>
</evidence>
<keyword evidence="3" id="KW-0862">Zinc</keyword>
<keyword evidence="7" id="KW-1185">Reference proteome</keyword>
<keyword evidence="2" id="KW-0479">Metal-binding</keyword>
<dbReference type="Gene3D" id="3.90.1590.10">
    <property type="entry name" value="glutathione-dependent formaldehyde- activating enzyme (gfa)"/>
    <property type="match status" value="1"/>
</dbReference>
<organism evidence="6 7">
    <name type="scientific">Dendryphion nanum</name>
    <dbReference type="NCBI Taxonomy" id="256645"/>
    <lineage>
        <taxon>Eukaryota</taxon>
        <taxon>Fungi</taxon>
        <taxon>Dikarya</taxon>
        <taxon>Ascomycota</taxon>
        <taxon>Pezizomycotina</taxon>
        <taxon>Dothideomycetes</taxon>
        <taxon>Pleosporomycetidae</taxon>
        <taxon>Pleosporales</taxon>
        <taxon>Torulaceae</taxon>
        <taxon>Dendryphion</taxon>
    </lineage>
</organism>
<dbReference type="PANTHER" id="PTHR33337">
    <property type="entry name" value="GFA DOMAIN-CONTAINING PROTEIN"/>
    <property type="match status" value="1"/>
</dbReference>
<evidence type="ECO:0000313" key="7">
    <source>
        <dbReference type="Proteomes" id="UP000700596"/>
    </source>
</evidence>
<reference evidence="6" key="1">
    <citation type="journal article" date="2021" name="Nat. Commun.">
        <title>Genetic determinants of endophytism in the Arabidopsis root mycobiome.</title>
        <authorList>
            <person name="Mesny F."/>
            <person name="Miyauchi S."/>
            <person name="Thiergart T."/>
            <person name="Pickel B."/>
            <person name="Atanasova L."/>
            <person name="Karlsson M."/>
            <person name="Huettel B."/>
            <person name="Barry K.W."/>
            <person name="Haridas S."/>
            <person name="Chen C."/>
            <person name="Bauer D."/>
            <person name="Andreopoulos W."/>
            <person name="Pangilinan J."/>
            <person name="LaButti K."/>
            <person name="Riley R."/>
            <person name="Lipzen A."/>
            <person name="Clum A."/>
            <person name="Drula E."/>
            <person name="Henrissat B."/>
            <person name="Kohler A."/>
            <person name="Grigoriev I.V."/>
            <person name="Martin F.M."/>
            <person name="Hacquard S."/>
        </authorList>
    </citation>
    <scope>NUCLEOTIDE SEQUENCE</scope>
    <source>
        <strain evidence="6">MPI-CAGE-CH-0243</strain>
    </source>
</reference>
<dbReference type="InterPro" id="IPR011057">
    <property type="entry name" value="Mss4-like_sf"/>
</dbReference>
<sequence>MSLPSANSFTGDPNAHDVSKFKDGMTGTCLCGNITVTINDPDLFTKPRGHLCHCANCRKVAGSYVSSSLLIDRSAVDIQDPNGALKTFNDWNTGSGKKVARSFCGTCGSPIMSEPDALPNRRVVKLGMFPRIPQPEMENFAAHKQPWQGNHDGLVQFATVLGGKKLGE</sequence>
<accession>A0A9P9IHU8</accession>
<name>A0A9P9IHU8_9PLEO</name>
<dbReference type="PROSITE" id="PS51891">
    <property type="entry name" value="CENP_V_GFA"/>
    <property type="match status" value="1"/>
</dbReference>
<protein>
    <submittedName>
        <fullName evidence="6">Mss4-like protein</fullName>
    </submittedName>
</protein>
<comment type="similarity">
    <text evidence="1">Belongs to the Gfa family.</text>
</comment>
<dbReference type="EMBL" id="JAGMWT010000010">
    <property type="protein sequence ID" value="KAH7121156.1"/>
    <property type="molecule type" value="Genomic_DNA"/>
</dbReference>
<proteinExistence type="inferred from homology"/>
<evidence type="ECO:0000256" key="3">
    <source>
        <dbReference type="ARBA" id="ARBA00022833"/>
    </source>
</evidence>
<evidence type="ECO:0000256" key="2">
    <source>
        <dbReference type="ARBA" id="ARBA00022723"/>
    </source>
</evidence>
<evidence type="ECO:0000313" key="6">
    <source>
        <dbReference type="EMBL" id="KAH7121156.1"/>
    </source>
</evidence>
<evidence type="ECO:0000259" key="5">
    <source>
        <dbReference type="PROSITE" id="PS51891"/>
    </source>
</evidence>
<evidence type="ECO:0000256" key="4">
    <source>
        <dbReference type="ARBA" id="ARBA00023239"/>
    </source>
</evidence>
<gene>
    <name evidence="6" type="ORF">B0J11DRAFT_533535</name>
</gene>
<dbReference type="InterPro" id="IPR006913">
    <property type="entry name" value="CENP-V/GFA"/>
</dbReference>
<dbReference type="AlphaFoldDB" id="A0A9P9IHU8"/>
<keyword evidence="4" id="KW-0456">Lyase</keyword>
<feature type="domain" description="CENP-V/GFA" evidence="5">
    <location>
        <begin position="25"/>
        <end position="148"/>
    </location>
</feature>
<dbReference type="PANTHER" id="PTHR33337:SF43">
    <property type="entry name" value="CENP-V_GFA DOMAIN-CONTAINING PROTEIN"/>
    <property type="match status" value="1"/>
</dbReference>
<dbReference type="Pfam" id="PF04828">
    <property type="entry name" value="GFA"/>
    <property type="match status" value="1"/>
</dbReference>
<dbReference type="GO" id="GO:0016846">
    <property type="term" value="F:carbon-sulfur lyase activity"/>
    <property type="evidence" value="ECO:0007669"/>
    <property type="project" value="InterPro"/>
</dbReference>
<dbReference type="Proteomes" id="UP000700596">
    <property type="component" value="Unassembled WGS sequence"/>
</dbReference>
<dbReference type="SUPFAM" id="SSF51316">
    <property type="entry name" value="Mss4-like"/>
    <property type="match status" value="1"/>
</dbReference>
<comment type="caution">
    <text evidence="6">The sequence shown here is derived from an EMBL/GenBank/DDBJ whole genome shotgun (WGS) entry which is preliminary data.</text>
</comment>
<dbReference type="OrthoDB" id="9985472at2759"/>